<keyword evidence="21" id="KW-1185">Reference proteome</keyword>
<evidence type="ECO:0000256" key="13">
    <source>
        <dbReference type="ARBA" id="ARBA00033387"/>
    </source>
</evidence>
<comment type="pathway">
    <text evidence="1">mRNA processing; mRNA capping.</text>
</comment>
<dbReference type="Pfam" id="PF01331">
    <property type="entry name" value="mRNA_cap_enzyme"/>
    <property type="match status" value="1"/>
</dbReference>
<keyword evidence="5" id="KW-0808">Transferase</keyword>
<dbReference type="GO" id="GO:0004484">
    <property type="term" value="F:mRNA guanylyltransferase activity"/>
    <property type="evidence" value="ECO:0007669"/>
    <property type="project" value="InterPro"/>
</dbReference>
<dbReference type="SUPFAM" id="SSF50249">
    <property type="entry name" value="Nucleic acid-binding proteins"/>
    <property type="match status" value="1"/>
</dbReference>
<evidence type="ECO:0000256" key="2">
    <source>
        <dbReference type="ARBA" id="ARBA00011926"/>
    </source>
</evidence>
<gene>
    <name evidence="20" type="ORF">HDU87_000478</name>
</gene>
<evidence type="ECO:0000256" key="5">
    <source>
        <dbReference type="ARBA" id="ARBA00022679"/>
    </source>
</evidence>
<evidence type="ECO:0000256" key="4">
    <source>
        <dbReference type="ARBA" id="ARBA00022664"/>
    </source>
</evidence>
<evidence type="ECO:0000256" key="18">
    <source>
        <dbReference type="SAM" id="MobiDB-lite"/>
    </source>
</evidence>
<feature type="compositionally biased region" description="Basic residues" evidence="18">
    <location>
        <begin position="369"/>
        <end position="378"/>
    </location>
</feature>
<feature type="region of interest" description="Disordered" evidence="18">
    <location>
        <begin position="365"/>
        <end position="385"/>
    </location>
</feature>
<dbReference type="Gene3D" id="3.30.470.30">
    <property type="entry name" value="DNA ligase/mRNA capping enzyme"/>
    <property type="match status" value="1"/>
</dbReference>
<evidence type="ECO:0000256" key="9">
    <source>
        <dbReference type="ARBA" id="ARBA00022884"/>
    </source>
</evidence>
<dbReference type="InterPro" id="IPR037009">
    <property type="entry name" value="mRNA_triPase_Cet1_sf"/>
</dbReference>
<evidence type="ECO:0000256" key="6">
    <source>
        <dbReference type="ARBA" id="ARBA00022691"/>
    </source>
</evidence>
<evidence type="ECO:0000256" key="3">
    <source>
        <dbReference type="ARBA" id="ARBA00022603"/>
    </source>
</evidence>
<accession>A0AAD5TDW1</accession>
<dbReference type="InterPro" id="IPR029063">
    <property type="entry name" value="SAM-dependent_MTases_sf"/>
</dbReference>
<evidence type="ECO:0000256" key="10">
    <source>
        <dbReference type="ARBA" id="ARBA00023042"/>
    </source>
</evidence>
<name>A0AAD5TDW1_9FUNG</name>
<evidence type="ECO:0000313" key="20">
    <source>
        <dbReference type="EMBL" id="KAJ3170012.1"/>
    </source>
</evidence>
<dbReference type="CDD" id="cd02440">
    <property type="entry name" value="AdoMet_MTases"/>
    <property type="match status" value="1"/>
</dbReference>
<dbReference type="InterPro" id="IPR012340">
    <property type="entry name" value="NA-bd_OB-fold"/>
</dbReference>
<dbReference type="PROSITE" id="PS51562">
    <property type="entry name" value="RNA_CAP0_MT"/>
    <property type="match status" value="1"/>
</dbReference>
<evidence type="ECO:0000256" key="16">
    <source>
        <dbReference type="ARBA" id="ARBA00047740"/>
    </source>
</evidence>
<dbReference type="EC" id="3.6.1.74" evidence="14"/>
<keyword evidence="6" id="KW-0949">S-adenosyl-L-methionine</keyword>
<reference evidence="20" key="1">
    <citation type="submission" date="2020-05" db="EMBL/GenBank/DDBJ databases">
        <title>Phylogenomic resolution of chytrid fungi.</title>
        <authorList>
            <person name="Stajich J.E."/>
            <person name="Amses K."/>
            <person name="Simmons R."/>
            <person name="Seto K."/>
            <person name="Myers J."/>
            <person name="Bonds A."/>
            <person name="Quandt C.A."/>
            <person name="Barry K."/>
            <person name="Liu P."/>
            <person name="Grigoriev I."/>
            <person name="Longcore J.E."/>
            <person name="James T.Y."/>
        </authorList>
    </citation>
    <scope>NUCLEOTIDE SEQUENCE</scope>
    <source>
        <strain evidence="20">JEL0379</strain>
    </source>
</reference>
<keyword evidence="8" id="KW-0378">Hydrolase</keyword>
<keyword evidence="11" id="KW-0342">GTP-binding</keyword>
<dbReference type="InterPro" id="IPR033469">
    <property type="entry name" value="CYTH-like_dom_sf"/>
</dbReference>
<dbReference type="EMBL" id="JADGJQ010000101">
    <property type="protein sequence ID" value="KAJ3170012.1"/>
    <property type="molecule type" value="Genomic_DNA"/>
</dbReference>
<comment type="catalytic activity">
    <reaction evidence="16">
        <text>a 5'-end triphospho-ribonucleoside in mRNA + H2O = a 5'-end diphospho-ribonucleoside in mRNA + phosphate + H(+)</text>
        <dbReference type="Rhea" id="RHEA:67004"/>
        <dbReference type="Rhea" id="RHEA-COMP:17164"/>
        <dbReference type="Rhea" id="RHEA-COMP:17165"/>
        <dbReference type="ChEBI" id="CHEBI:15377"/>
        <dbReference type="ChEBI" id="CHEBI:15378"/>
        <dbReference type="ChEBI" id="CHEBI:43474"/>
        <dbReference type="ChEBI" id="CHEBI:167616"/>
        <dbReference type="ChEBI" id="CHEBI:167618"/>
        <dbReference type="EC" id="3.6.1.74"/>
    </reaction>
    <physiologicalReaction direction="left-to-right" evidence="16">
        <dbReference type="Rhea" id="RHEA:67005"/>
    </physiologicalReaction>
</comment>
<evidence type="ECO:0000256" key="17">
    <source>
        <dbReference type="ARBA" id="ARBA00049739"/>
    </source>
</evidence>
<keyword evidence="3" id="KW-0489">Methyltransferase</keyword>
<dbReference type="Proteomes" id="UP001212152">
    <property type="component" value="Unassembled WGS sequence"/>
</dbReference>
<keyword evidence="4" id="KW-0507">mRNA processing</keyword>
<evidence type="ECO:0000256" key="11">
    <source>
        <dbReference type="ARBA" id="ARBA00023134"/>
    </source>
</evidence>
<keyword evidence="10" id="KW-0506">mRNA capping</keyword>
<dbReference type="InterPro" id="IPR004971">
    <property type="entry name" value="mRNA_G-N7_MeTrfase_dom"/>
</dbReference>
<feature type="domain" description="MRNA cap 0 methyltransferase" evidence="19">
    <location>
        <begin position="550"/>
        <end position="843"/>
    </location>
</feature>
<evidence type="ECO:0000256" key="12">
    <source>
        <dbReference type="ARBA" id="ARBA00032772"/>
    </source>
</evidence>
<proteinExistence type="predicted"/>
<dbReference type="GO" id="GO:0003723">
    <property type="term" value="F:RNA binding"/>
    <property type="evidence" value="ECO:0007669"/>
    <property type="project" value="UniProtKB-KW"/>
</dbReference>
<dbReference type="EC" id="2.1.1.56" evidence="2"/>
<evidence type="ECO:0000256" key="8">
    <source>
        <dbReference type="ARBA" id="ARBA00022801"/>
    </source>
</evidence>
<dbReference type="InterPro" id="IPR001339">
    <property type="entry name" value="mRNA_cap_enzyme_adenylation"/>
</dbReference>
<dbReference type="Gene3D" id="3.40.50.150">
    <property type="entry name" value="Vaccinia Virus protein VP39"/>
    <property type="match status" value="1"/>
</dbReference>
<organism evidence="20 21">
    <name type="scientific">Geranomyces variabilis</name>
    <dbReference type="NCBI Taxonomy" id="109894"/>
    <lineage>
        <taxon>Eukaryota</taxon>
        <taxon>Fungi</taxon>
        <taxon>Fungi incertae sedis</taxon>
        <taxon>Chytridiomycota</taxon>
        <taxon>Chytridiomycota incertae sedis</taxon>
        <taxon>Chytridiomycetes</taxon>
        <taxon>Spizellomycetales</taxon>
        <taxon>Powellomycetaceae</taxon>
        <taxon>Geranomyces</taxon>
    </lineage>
</organism>
<keyword evidence="9" id="KW-0694">RNA-binding</keyword>
<dbReference type="PANTHER" id="PTHR12189">
    <property type="entry name" value="MRNA GUANINE-7- METHYLTRANSFERASE"/>
    <property type="match status" value="1"/>
</dbReference>
<dbReference type="AlphaFoldDB" id="A0AAD5TDW1"/>
<dbReference type="SUPFAM" id="SSF53335">
    <property type="entry name" value="S-adenosyl-L-methionine-dependent methyltransferases"/>
    <property type="match status" value="1"/>
</dbReference>
<dbReference type="PANTHER" id="PTHR12189:SF2">
    <property type="entry name" value="MRNA CAP GUANINE-N7 METHYLTRANSFERASE"/>
    <property type="match status" value="1"/>
</dbReference>
<dbReference type="GO" id="GO:0140818">
    <property type="term" value="F:mRNA 5'-triphosphate monophosphatase activity"/>
    <property type="evidence" value="ECO:0007669"/>
    <property type="project" value="UniProtKB-EC"/>
</dbReference>
<dbReference type="Gene3D" id="3.20.100.10">
    <property type="entry name" value="mRNA triphosphatase Cet1-like"/>
    <property type="match status" value="1"/>
</dbReference>
<evidence type="ECO:0000256" key="1">
    <source>
        <dbReference type="ARBA" id="ARBA00005129"/>
    </source>
</evidence>
<comment type="catalytic activity">
    <reaction evidence="15">
        <text>a 5'-end (5'-triphosphoguanosine)-ribonucleoside in mRNA + S-adenosyl-L-methionine = a 5'-end (N(7)-methyl 5'-triphosphoguanosine)-ribonucleoside in mRNA + S-adenosyl-L-homocysteine</text>
        <dbReference type="Rhea" id="RHEA:67008"/>
        <dbReference type="Rhea" id="RHEA-COMP:17166"/>
        <dbReference type="Rhea" id="RHEA-COMP:17167"/>
        <dbReference type="ChEBI" id="CHEBI:57856"/>
        <dbReference type="ChEBI" id="CHEBI:59789"/>
        <dbReference type="ChEBI" id="CHEBI:156461"/>
        <dbReference type="ChEBI" id="CHEBI:167617"/>
        <dbReference type="EC" id="2.1.1.56"/>
    </reaction>
</comment>
<dbReference type="SUPFAM" id="SSF55154">
    <property type="entry name" value="CYTH-like phosphatases"/>
    <property type="match status" value="1"/>
</dbReference>
<evidence type="ECO:0000256" key="15">
    <source>
        <dbReference type="ARBA" id="ARBA00044712"/>
    </source>
</evidence>
<dbReference type="InterPro" id="IPR039753">
    <property type="entry name" value="RG7MT1"/>
</dbReference>
<dbReference type="InterPro" id="IPR004206">
    <property type="entry name" value="mRNA_triPase_Cet1"/>
</dbReference>
<sequence length="1071" mass="122405">MFPSPEEVATLRDYLTKALQFAHDTEFELRFSTFTRNDLYQQGRPAIPGQKSQSYRFLPIIDPSIFCKTLATFRTYGLVEHRSQVTDAFYADYVRQTIDTAGQSTWVTKTRSRYTDFYDYNVRASWATEVPHPGLDPTSHPDRIRVKDRVSFTDGCARYDFTVVQSQDLRSGKDVRMRSSYEIEIEFLPPPPTNNPRSNLKHLDYVMTHMIFCMRHMLLTLQGSTEIISLSKRHNVLLEYNTLTRVRHFLGAQPETLHRHHLSRIRSGYSVSEKYDGERSLYFVSDDGNSYLIDRTMQVRLAQQAPSQKERGTILDVEVCGANVFAFDIVFHKGRDLCDRQDMDLLSRLDVLSSAVATLNDEHRFATSSRHHHPHPRHSQQPESQQYLHVKKHYLSSDFAIVFDRWKQGVYKDAIPRDGFIFTPLAEPYPSKTKWGTLLKWKPAEMNSIDFLLADPVESPLGTTYSLMVGDKETRTVPFEPCPRIHIKREDPIWGDLRSGMVLECTYNNNDGVLPWRPREDKQKPNFRHVALDVWKSMHEPVHIEDLEQSPLQNLRDYHNRAATACLKHVQSHQQHEDADQSWSDDDELVDYHPSIRVLDLACGRGGDLHKWRKAAQSDGQVEYFGIDISDELLSEATTRASDVSQKHPHFITRFGHGDLRSKKQTATVREKLGLVSDSVNVASCHFALHYFYESEEAFSSFIEFVTDTLVDGGIFIASLFDGYRVYDLCSKGDNKQLINGVGFTIAPQFDVRMGIANIKGREFGIPVAVAISGDDDVILKRSTVEYLVFPDQFLLRMRSHGLHLQETKLFLDVGSDLTSVPVLSDVESAYSDLHCYYVFNYEKPATAPITLWNPYSILSTAVNGNIFKDASEPPCIPSLFTRTLGTGLECLTTYLELITGRSSISDIQQDDDASMARLSEHFNVFLTVLQETETEVTIARAYRPSIYLEDVKHIYVLQESDQAAEPLRYLLVARECTDTKQRLLWFPSFVSDKQDEAVGGKEEEEEDDAAEQLTLVPVIVPIVSPVLQGKFTIRDLQNVAEERNIKIPSNIKRKADILAFIESFQELGLH</sequence>
<dbReference type="Gene3D" id="2.40.50.140">
    <property type="entry name" value="Nucleic acid-binding proteins"/>
    <property type="match status" value="1"/>
</dbReference>
<dbReference type="GO" id="GO:0005524">
    <property type="term" value="F:ATP binding"/>
    <property type="evidence" value="ECO:0007669"/>
    <property type="project" value="InterPro"/>
</dbReference>
<evidence type="ECO:0000256" key="7">
    <source>
        <dbReference type="ARBA" id="ARBA00022741"/>
    </source>
</evidence>
<comment type="caution">
    <text evidence="20">The sequence shown here is derived from an EMBL/GenBank/DDBJ whole genome shotgun (WGS) entry which is preliminary data.</text>
</comment>
<dbReference type="GO" id="GO:0004482">
    <property type="term" value="F:mRNA 5'-cap (guanine-N7-)-methyltransferase activity"/>
    <property type="evidence" value="ECO:0007669"/>
    <property type="project" value="UniProtKB-EC"/>
</dbReference>
<dbReference type="GO" id="GO:0005525">
    <property type="term" value="F:GTP binding"/>
    <property type="evidence" value="ECO:0007669"/>
    <property type="project" value="UniProtKB-KW"/>
</dbReference>
<dbReference type="GO" id="GO:0004651">
    <property type="term" value="F:polynucleotide 5'-phosphatase activity"/>
    <property type="evidence" value="ECO:0007669"/>
    <property type="project" value="InterPro"/>
</dbReference>
<dbReference type="GO" id="GO:0005634">
    <property type="term" value="C:nucleus"/>
    <property type="evidence" value="ECO:0007669"/>
    <property type="project" value="TreeGrafter"/>
</dbReference>
<dbReference type="Pfam" id="PF02940">
    <property type="entry name" value="mRNA_triPase"/>
    <property type="match status" value="1"/>
</dbReference>
<keyword evidence="7" id="KW-0547">Nucleotide-binding</keyword>
<evidence type="ECO:0000259" key="19">
    <source>
        <dbReference type="PROSITE" id="PS51562"/>
    </source>
</evidence>
<evidence type="ECO:0000256" key="14">
    <source>
        <dbReference type="ARBA" id="ARBA00035028"/>
    </source>
</evidence>
<dbReference type="Pfam" id="PF03291">
    <property type="entry name" value="mRNA_G-N7_MeTrfase"/>
    <property type="match status" value="1"/>
</dbReference>
<protein>
    <recommendedName>
        <fullName evidence="17">mRNA cap guanine-N(7) methyltransferase</fullName>
        <ecNumber evidence="2">2.1.1.56</ecNumber>
        <ecNumber evidence="14">3.6.1.74</ecNumber>
    </recommendedName>
    <alternativeName>
        <fullName evidence="12">mRNA (guanine-N(7))-methyltransferase</fullName>
    </alternativeName>
    <alternativeName>
        <fullName evidence="13">mRNA cap methyltransferase</fullName>
    </alternativeName>
</protein>
<evidence type="ECO:0000313" key="21">
    <source>
        <dbReference type="Proteomes" id="UP001212152"/>
    </source>
</evidence>
<dbReference type="SUPFAM" id="SSF56091">
    <property type="entry name" value="DNA ligase/mRNA capping enzyme, catalytic domain"/>
    <property type="match status" value="1"/>
</dbReference>